<dbReference type="EMBL" id="MK595737">
    <property type="protein sequence ID" value="QHR93355.1"/>
    <property type="molecule type" value="Genomic_DNA"/>
</dbReference>
<dbReference type="GO" id="GO:1901135">
    <property type="term" value="P:carbohydrate derivative metabolic process"/>
    <property type="evidence" value="ECO:0007669"/>
    <property type="project" value="UniProtKB-ARBA"/>
</dbReference>
<reference evidence="2" key="1">
    <citation type="submission" date="2019-03" db="EMBL/GenBank/DDBJ databases">
        <title>Genetic characterization of the O-antigen and development of a molecular serotyping scheme for Enterobacter cloacae.</title>
        <authorList>
            <person name="Li Y."/>
            <person name="Huang J."/>
            <person name="Wang X."/>
            <person name="Xu C."/>
            <person name="Han T."/>
            <person name="Guo X."/>
        </authorList>
    </citation>
    <scope>NUCLEOTIDE SEQUENCE</scope>
    <source>
        <strain evidence="2">NCTC 11595</strain>
    </source>
</reference>
<dbReference type="Gene3D" id="3.40.50.2000">
    <property type="entry name" value="Glycogen Phosphorylase B"/>
    <property type="match status" value="2"/>
</dbReference>
<keyword evidence="2" id="KW-0808">Transferase</keyword>
<dbReference type="Pfam" id="PF00534">
    <property type="entry name" value="Glycos_transf_1"/>
    <property type="match status" value="1"/>
</dbReference>
<protein>
    <submittedName>
        <fullName evidence="2">Glycosyl transferase</fullName>
    </submittedName>
</protein>
<feature type="domain" description="Glycosyl transferase family 1" evidence="1">
    <location>
        <begin position="248"/>
        <end position="395"/>
    </location>
</feature>
<dbReference type="AlphaFoldDB" id="A0A6B9XWC0"/>
<evidence type="ECO:0000259" key="1">
    <source>
        <dbReference type="Pfam" id="PF00534"/>
    </source>
</evidence>
<dbReference type="InterPro" id="IPR001296">
    <property type="entry name" value="Glyco_trans_1"/>
</dbReference>
<proteinExistence type="predicted"/>
<dbReference type="SUPFAM" id="SSF53756">
    <property type="entry name" value="UDP-Glycosyltransferase/glycogen phosphorylase"/>
    <property type="match status" value="1"/>
</dbReference>
<sequence length="423" mass="48059">MKLKIISYSATKGGAAKAARNFLNLIVEEPQYHASLISVSGKLESNVFKKASTNSILWHFFKMLVSRFFTYFNRSKSIVKYSLNIFSSNYVLGQLELDSNQNEIIHINWINNDTISLFKIKTLFENNFKKILLTLHDEWFYCATEHYANIDAKSYVYGYKINDGLINKFVYELKRKIDFDKIIITVPSQWMYDRAKQSHLLKYADIHILPNMIDTDVYNYSESLRLNRFEHLGVSSDSFIIGFGAVSGGANPLKGFDLLCESLSQLFESNSEKGHIVLLTFGSDVIDKRVQSFGCKVINLGFISDAAKMAMVYNLIDVMIVPSRAESFGQVAAESLACHTPVIAFNYSGIQDIIQHQKSGLLAEPFSVVSLTKNIQHMMSMSDEERMNFGVYGRQHVISNFGKEVILKKYLKLLDYAKGATND</sequence>
<dbReference type="GO" id="GO:0016757">
    <property type="term" value="F:glycosyltransferase activity"/>
    <property type="evidence" value="ECO:0007669"/>
    <property type="project" value="InterPro"/>
</dbReference>
<name>A0A6B9XWC0_ENTCL</name>
<dbReference type="PANTHER" id="PTHR12526">
    <property type="entry name" value="GLYCOSYLTRANSFERASE"/>
    <property type="match status" value="1"/>
</dbReference>
<evidence type="ECO:0000313" key="2">
    <source>
        <dbReference type="EMBL" id="QHR93355.1"/>
    </source>
</evidence>
<organism evidence="2">
    <name type="scientific">Enterobacter cloacae</name>
    <dbReference type="NCBI Taxonomy" id="550"/>
    <lineage>
        <taxon>Bacteria</taxon>
        <taxon>Pseudomonadati</taxon>
        <taxon>Pseudomonadota</taxon>
        <taxon>Gammaproteobacteria</taxon>
        <taxon>Enterobacterales</taxon>
        <taxon>Enterobacteriaceae</taxon>
        <taxon>Enterobacter</taxon>
        <taxon>Enterobacter cloacae complex</taxon>
    </lineage>
</organism>
<accession>A0A6B9XWC0</accession>